<dbReference type="EMBL" id="JBHLVZ010000025">
    <property type="protein sequence ID" value="MFC0386244.1"/>
    <property type="molecule type" value="Genomic_DNA"/>
</dbReference>
<dbReference type="Pfam" id="PF00672">
    <property type="entry name" value="HAMP"/>
    <property type="match status" value="1"/>
</dbReference>
<keyword evidence="9" id="KW-0812">Transmembrane</keyword>
<dbReference type="InterPro" id="IPR003660">
    <property type="entry name" value="HAMP_dom"/>
</dbReference>
<dbReference type="Pfam" id="PF00072">
    <property type="entry name" value="Response_reg"/>
    <property type="match status" value="1"/>
</dbReference>
<name>A0ABV6IRJ9_9PROT</name>
<feature type="transmembrane region" description="Helical" evidence="9">
    <location>
        <begin position="307"/>
        <end position="330"/>
    </location>
</feature>
<dbReference type="InterPro" id="IPR011006">
    <property type="entry name" value="CheY-like_superfamily"/>
</dbReference>
<feature type="transmembrane region" description="Helical" evidence="9">
    <location>
        <begin position="39"/>
        <end position="59"/>
    </location>
</feature>
<evidence type="ECO:0000256" key="1">
    <source>
        <dbReference type="ARBA" id="ARBA00000085"/>
    </source>
</evidence>
<protein>
    <recommendedName>
        <fullName evidence="3">histidine kinase</fullName>
        <ecNumber evidence="3">2.7.13.3</ecNumber>
    </recommendedName>
</protein>
<dbReference type="Gene3D" id="6.10.340.10">
    <property type="match status" value="1"/>
</dbReference>
<dbReference type="SUPFAM" id="SSF55874">
    <property type="entry name" value="ATPase domain of HSP90 chaperone/DNA topoisomerase II/histidine kinase"/>
    <property type="match status" value="1"/>
</dbReference>
<dbReference type="EC" id="2.7.13.3" evidence="3"/>
<keyword evidence="4 7" id="KW-0597">Phosphoprotein</keyword>
<comment type="caution">
    <text evidence="13">The sequence shown here is derived from an EMBL/GenBank/DDBJ whole genome shotgun (WGS) entry which is preliminary data.</text>
</comment>
<evidence type="ECO:0000259" key="12">
    <source>
        <dbReference type="PROSITE" id="PS50885"/>
    </source>
</evidence>
<dbReference type="InterPro" id="IPR036890">
    <property type="entry name" value="HATPase_C_sf"/>
</dbReference>
<dbReference type="InterPro" id="IPR003594">
    <property type="entry name" value="HATPase_dom"/>
</dbReference>
<evidence type="ECO:0000259" key="10">
    <source>
        <dbReference type="PROSITE" id="PS50109"/>
    </source>
</evidence>
<evidence type="ECO:0000256" key="6">
    <source>
        <dbReference type="ARBA" id="ARBA00022777"/>
    </source>
</evidence>
<dbReference type="Gene3D" id="1.10.287.130">
    <property type="match status" value="1"/>
</dbReference>
<evidence type="ECO:0000256" key="3">
    <source>
        <dbReference type="ARBA" id="ARBA00012438"/>
    </source>
</evidence>
<evidence type="ECO:0000313" key="14">
    <source>
        <dbReference type="Proteomes" id="UP001589789"/>
    </source>
</evidence>
<dbReference type="Pfam" id="PF02518">
    <property type="entry name" value="HATPase_c"/>
    <property type="match status" value="1"/>
</dbReference>
<dbReference type="CDD" id="cd06225">
    <property type="entry name" value="HAMP"/>
    <property type="match status" value="1"/>
</dbReference>
<dbReference type="InterPro" id="IPR005467">
    <property type="entry name" value="His_kinase_dom"/>
</dbReference>
<dbReference type="PRINTS" id="PR00344">
    <property type="entry name" value="BCTRLSENSOR"/>
</dbReference>
<dbReference type="PROSITE" id="PS50110">
    <property type="entry name" value="RESPONSE_REGULATORY"/>
    <property type="match status" value="1"/>
</dbReference>
<dbReference type="Gene3D" id="3.40.50.2300">
    <property type="match status" value="1"/>
</dbReference>
<evidence type="ECO:0000256" key="7">
    <source>
        <dbReference type="PROSITE-ProRule" id="PRU00169"/>
    </source>
</evidence>
<dbReference type="Proteomes" id="UP001589789">
    <property type="component" value="Unassembled WGS sequence"/>
</dbReference>
<evidence type="ECO:0000256" key="4">
    <source>
        <dbReference type="ARBA" id="ARBA00022553"/>
    </source>
</evidence>
<proteinExistence type="predicted"/>
<dbReference type="Gene3D" id="3.30.565.10">
    <property type="entry name" value="Histidine kinase-like ATPase, C-terminal domain"/>
    <property type="match status" value="1"/>
</dbReference>
<evidence type="ECO:0000313" key="13">
    <source>
        <dbReference type="EMBL" id="MFC0386244.1"/>
    </source>
</evidence>
<evidence type="ECO:0000256" key="2">
    <source>
        <dbReference type="ARBA" id="ARBA00004370"/>
    </source>
</evidence>
<keyword evidence="5" id="KW-0808">Transferase</keyword>
<dbReference type="InterPro" id="IPR004358">
    <property type="entry name" value="Sig_transdc_His_kin-like_C"/>
</dbReference>
<keyword evidence="9" id="KW-1133">Transmembrane helix</keyword>
<dbReference type="RefSeq" id="WP_377050521.1">
    <property type="nucleotide sequence ID" value="NZ_JBHLVZ010000025.1"/>
</dbReference>
<keyword evidence="6" id="KW-0418">Kinase</keyword>
<dbReference type="PROSITE" id="PS50109">
    <property type="entry name" value="HIS_KIN"/>
    <property type="match status" value="1"/>
</dbReference>
<dbReference type="SMART" id="SM00304">
    <property type="entry name" value="HAMP"/>
    <property type="match status" value="1"/>
</dbReference>
<comment type="subcellular location">
    <subcellularLocation>
        <location evidence="2">Membrane</location>
    </subcellularLocation>
</comment>
<dbReference type="PANTHER" id="PTHR43065">
    <property type="entry name" value="SENSOR HISTIDINE KINASE"/>
    <property type="match status" value="1"/>
</dbReference>
<accession>A0ABV6IRJ9</accession>
<feature type="domain" description="HAMP" evidence="12">
    <location>
        <begin position="332"/>
        <end position="385"/>
    </location>
</feature>
<dbReference type="SUPFAM" id="SSF47384">
    <property type="entry name" value="Homodimeric domain of signal transducing histidine kinase"/>
    <property type="match status" value="1"/>
</dbReference>
<feature type="domain" description="Histidine kinase" evidence="10">
    <location>
        <begin position="441"/>
        <end position="659"/>
    </location>
</feature>
<dbReference type="SMART" id="SM00388">
    <property type="entry name" value="HisKA"/>
    <property type="match status" value="1"/>
</dbReference>
<evidence type="ECO:0000256" key="5">
    <source>
        <dbReference type="ARBA" id="ARBA00022679"/>
    </source>
</evidence>
<dbReference type="SUPFAM" id="SSF52172">
    <property type="entry name" value="CheY-like"/>
    <property type="match status" value="1"/>
</dbReference>
<dbReference type="PANTHER" id="PTHR43065:SF42">
    <property type="entry name" value="TWO-COMPONENT SENSOR PPRA"/>
    <property type="match status" value="1"/>
</dbReference>
<feature type="coiled-coil region" evidence="8">
    <location>
        <begin position="391"/>
        <end position="425"/>
    </location>
</feature>
<evidence type="ECO:0000256" key="9">
    <source>
        <dbReference type="SAM" id="Phobius"/>
    </source>
</evidence>
<reference evidence="13 14" key="1">
    <citation type="submission" date="2024-09" db="EMBL/GenBank/DDBJ databases">
        <authorList>
            <person name="Sun Q."/>
            <person name="Mori K."/>
        </authorList>
    </citation>
    <scope>NUCLEOTIDE SEQUENCE [LARGE SCALE GENOMIC DNA]</scope>
    <source>
        <strain evidence="13 14">CCM 7468</strain>
    </source>
</reference>
<evidence type="ECO:0000256" key="8">
    <source>
        <dbReference type="SAM" id="Coils"/>
    </source>
</evidence>
<keyword evidence="14" id="KW-1185">Reference proteome</keyword>
<evidence type="ECO:0000259" key="11">
    <source>
        <dbReference type="PROSITE" id="PS50110"/>
    </source>
</evidence>
<dbReference type="InterPro" id="IPR001789">
    <property type="entry name" value="Sig_transdc_resp-reg_receiver"/>
</dbReference>
<dbReference type="PROSITE" id="PS50885">
    <property type="entry name" value="HAMP"/>
    <property type="match status" value="1"/>
</dbReference>
<dbReference type="SMART" id="SM00387">
    <property type="entry name" value="HATPase_c"/>
    <property type="match status" value="1"/>
</dbReference>
<feature type="domain" description="Response regulatory" evidence="11">
    <location>
        <begin position="684"/>
        <end position="801"/>
    </location>
</feature>
<sequence length="809" mass="85288">MHQTFPVPDLKTQHSGHPDFNLPTQWRRGLAGLRVSTRLLLIIAACLAPTLALQVAVSWSQLSERRAQLDDLAVHQAELLGGTVESIANGARILLGAAAELNRLPAHGADCGPRMANLRQHAPGFAFVALVDSEGRVGCASDPALLSGENPAWASAATGVRTFTAGRFTRSGVHPGGVLPFYLPFPSQAEGAGGTLVAALDLNWLEHQLRGLKHAGSPFLSSGVLTVADADGVILGRDVRHAEFVGQPFPPAAMAITRATTPGILRMRSIDGTERLIGYTPPTPANCNLSALVGFSEPELMGDIEHALLRGVTLLAAVSVVVFFVTLLAARRFITHPTQRLLAAARQWRSGDLTARARDCDAGSEFGQLAIAWNAMAAVLRQREDELRRHAGEMEARVAERTRELMEANARLQAEIAERQQTEAALLQAQKVQAVGQLAGGIAHDFNNVLQAVLGGVSLIRRRAADGPAVQRLAGMVEDAARRGESVTRRLLAFSRREELRADTLEVGALLHGLHEVLAATLGSRIRVLVEATPGLPHVFADRGQLETVLVNLATNARDAMPAGGTLTLRAEQRRPQGVEGLAPGDYVRITVTDTGEGMCPSTLARASEAFFTTKPLGQGTGLGLAMARSFAQGSGGALEIVSEAGRGTEVGLWLPVMATNPVAPAAPARPARPETEGRYRRPRVLLVDDEPIVRDVLATQLADAGFSVTESPDGNAALTQLRQGGPFDILVTDLAMPGLDGVALIREAQRSQPGLPAILVTGYAGEAASLAVGAAIAGSFTLLRKPVTGVELADHVAALLGARAEAGT</sequence>
<dbReference type="SUPFAM" id="SSF158472">
    <property type="entry name" value="HAMP domain-like"/>
    <property type="match status" value="1"/>
</dbReference>
<feature type="modified residue" description="4-aspartylphosphate" evidence="7">
    <location>
        <position position="734"/>
    </location>
</feature>
<keyword evidence="9" id="KW-0472">Membrane</keyword>
<comment type="catalytic activity">
    <reaction evidence="1">
        <text>ATP + protein L-histidine = ADP + protein N-phospho-L-histidine.</text>
        <dbReference type="EC" id="2.7.13.3"/>
    </reaction>
</comment>
<gene>
    <name evidence="13" type="ORF">ACFFIC_11905</name>
</gene>
<dbReference type="InterPro" id="IPR036097">
    <property type="entry name" value="HisK_dim/P_sf"/>
</dbReference>
<keyword evidence="8" id="KW-0175">Coiled coil</keyword>
<organism evidence="13 14">
    <name type="scientific">Muricoccus vinaceus</name>
    <dbReference type="NCBI Taxonomy" id="424704"/>
    <lineage>
        <taxon>Bacteria</taxon>
        <taxon>Pseudomonadati</taxon>
        <taxon>Pseudomonadota</taxon>
        <taxon>Alphaproteobacteria</taxon>
        <taxon>Acetobacterales</taxon>
        <taxon>Roseomonadaceae</taxon>
        <taxon>Muricoccus</taxon>
    </lineage>
</organism>
<dbReference type="InterPro" id="IPR003661">
    <property type="entry name" value="HisK_dim/P_dom"/>
</dbReference>
<dbReference type="SMART" id="SM00448">
    <property type="entry name" value="REC"/>
    <property type="match status" value="1"/>
</dbReference>